<keyword evidence="1" id="KW-0862">Zinc</keyword>
<evidence type="ECO:0000313" key="2">
    <source>
        <dbReference type="EnsemblMetazoa" id="AATE015109-PA.1"/>
    </source>
</evidence>
<dbReference type="GO" id="GO:0046872">
    <property type="term" value="F:metal ion binding"/>
    <property type="evidence" value="ECO:0007669"/>
    <property type="project" value="UniProtKB-UniRule"/>
</dbReference>
<keyword evidence="1" id="KW-0479">Metal-binding</keyword>
<dbReference type="PROSITE" id="PS00869">
    <property type="entry name" value="RENAL_DIPEPTIDASE_1"/>
    <property type="match status" value="1"/>
</dbReference>
<comment type="catalytic activity">
    <reaction evidence="1">
        <text>an L-aminoacyl-L-amino acid + H2O = 2 an L-alpha-amino acid</text>
        <dbReference type="Rhea" id="RHEA:48940"/>
        <dbReference type="ChEBI" id="CHEBI:15377"/>
        <dbReference type="ChEBI" id="CHEBI:59869"/>
        <dbReference type="ChEBI" id="CHEBI:77460"/>
        <dbReference type="EC" id="3.4.13.19"/>
    </reaction>
</comment>
<reference evidence="2" key="1">
    <citation type="submission" date="2022-08" db="UniProtKB">
        <authorList>
            <consortium name="EnsemblMetazoa"/>
        </authorList>
    </citation>
    <scope>IDENTIFICATION</scope>
    <source>
        <strain evidence="2">EBRO</strain>
    </source>
</reference>
<sequence>LFLARLTSAPPFRMFRRHPIDQDGAEENASSYSLILWIAIMVALISFLTYIGKDVHIGKIDDELLGTDVLTKSDPDDYLKMLIVGHNNLPVNVAQFEDNSLREFDLHWDLQRHSVWGNKNTSHTDLIRLRKGKVKGQVWFVEANCSQTPLEAMQVVLDQIDTMKRLIDKHSKDLTLTTTSVELKNAIEQGKIASLIAVKGGHSINTKLGLVRSLYALGVRCMSLASEQNCCSWADASTVDEMENGMAHTRGDLSIWGRLVVWEMNRLGMIVDLSYASYGVALDVLRYSRAPVIYSNAGAFAINRHHLNVKEDVLTQVASRGGMLMLSFDPTILGGFTIDNILEHLNYLRDTIGADHIGIGSGFDGFDNVLEGLEDVSKFPTLFAVLAEGKYSDGETFPVWSVEDLRKLAGLNFLRLLHRVEQVKEELSHNDLPFSIYLVEKNLINNFNLDSNLKQHPVWAGVNTSHTDLPRLRQGKLGAQFWVAYVRCADTQYKDAVARTLEQIDVTKRIIRKYPNDLKYVHSADGIMEAYGEKKLASLIAVEGGHSIDSRLAVLRLYYELGVRYMTLTHSCNQPWADASPVDETQPEEPPAQLNNLSPWGRNVIWEMNRLGMMIDISHVSYGVMSDVLRYSRAPVIFSHSSARAVHEHHRNVQDDILRQLEAKRGIVMVNFYPLFVGGNTIDDVVKHLNHIRSITGVDHIGLGGDYNGVATTPEGLEDVSKYPDLFDMLAEGTLRSGEKFTPWTEDDLKQLAGLNLLRVFREVEHIRDSLVDEEPFEDLIPYEEYERAGVADQPCMTDINIHKN</sequence>
<dbReference type="VEuPathDB" id="VectorBase:AATE015109"/>
<keyword evidence="1" id="KW-0645">Protease</keyword>
<dbReference type="EC" id="3.4.13.19" evidence="1"/>
<proteinExistence type="inferred from homology"/>
<evidence type="ECO:0000256" key="1">
    <source>
        <dbReference type="RuleBase" id="RU341113"/>
    </source>
</evidence>
<dbReference type="Pfam" id="PF01244">
    <property type="entry name" value="Peptidase_M19"/>
    <property type="match status" value="2"/>
</dbReference>
<dbReference type="GO" id="GO:0006508">
    <property type="term" value="P:proteolysis"/>
    <property type="evidence" value="ECO:0007669"/>
    <property type="project" value="UniProtKB-KW"/>
</dbReference>
<organism evidence="2">
    <name type="scientific">Anopheles atroparvus</name>
    <name type="common">European mosquito</name>
    <dbReference type="NCBI Taxonomy" id="41427"/>
    <lineage>
        <taxon>Eukaryota</taxon>
        <taxon>Metazoa</taxon>
        <taxon>Ecdysozoa</taxon>
        <taxon>Arthropoda</taxon>
        <taxon>Hexapoda</taxon>
        <taxon>Insecta</taxon>
        <taxon>Pterygota</taxon>
        <taxon>Neoptera</taxon>
        <taxon>Endopterygota</taxon>
        <taxon>Diptera</taxon>
        <taxon>Nematocera</taxon>
        <taxon>Culicoidea</taxon>
        <taxon>Culicidae</taxon>
        <taxon>Anophelinae</taxon>
        <taxon>Anopheles</taxon>
    </lineage>
</organism>
<dbReference type="InterPro" id="IPR008257">
    <property type="entry name" value="Pept_M19"/>
</dbReference>
<dbReference type="Gene3D" id="3.20.20.140">
    <property type="entry name" value="Metal-dependent hydrolases"/>
    <property type="match status" value="2"/>
</dbReference>
<dbReference type="InterPro" id="IPR000180">
    <property type="entry name" value="Dipep_AS"/>
</dbReference>
<keyword evidence="1" id="KW-0449">Lipoprotein</keyword>
<protein>
    <recommendedName>
        <fullName evidence="1">Dipeptidase</fullName>
        <ecNumber evidence="1">3.4.13.19</ecNumber>
    </recommendedName>
</protein>
<dbReference type="PANTHER" id="PTHR10443">
    <property type="entry name" value="MICROSOMAL DIPEPTIDASE"/>
    <property type="match status" value="1"/>
</dbReference>
<dbReference type="EnsemblMetazoa" id="AATE015109-RA">
    <property type="protein sequence ID" value="AATE015109-PA.1"/>
    <property type="gene ID" value="AATE015109"/>
</dbReference>
<keyword evidence="1" id="KW-0378">Hydrolase</keyword>
<comment type="cofactor">
    <cofactor evidence="1">
        <name>Zn(2+)</name>
        <dbReference type="ChEBI" id="CHEBI:29105"/>
    </cofactor>
</comment>
<accession>A0A182JBR6</accession>
<comment type="similarity">
    <text evidence="1">Belongs to the metallo-dependent hydrolases superfamily. Peptidase M19 family.</text>
</comment>
<dbReference type="PANTHER" id="PTHR10443:SF45">
    <property type="entry name" value="DIPEPTIDASE"/>
    <property type="match status" value="1"/>
</dbReference>
<name>A0A182JBR6_ANOAO</name>
<dbReference type="PROSITE" id="PS51365">
    <property type="entry name" value="RENAL_DIPEPTIDASE_2"/>
    <property type="match status" value="2"/>
</dbReference>
<dbReference type="InterPro" id="IPR032466">
    <property type="entry name" value="Metal_Hydrolase"/>
</dbReference>
<dbReference type="GO" id="GO:0070573">
    <property type="term" value="F:metallodipeptidase activity"/>
    <property type="evidence" value="ECO:0007669"/>
    <property type="project" value="InterPro"/>
</dbReference>
<comment type="subcellular location">
    <subcellularLocation>
        <location evidence="1">Membrane</location>
        <topology evidence="1">Lipid-anchor</topology>
        <topology evidence="1">GPI-anchor</topology>
    </subcellularLocation>
</comment>
<keyword evidence="1" id="KW-0336">GPI-anchor</keyword>
<keyword evidence="1" id="KW-1015">Disulfide bond</keyword>
<dbReference type="SUPFAM" id="SSF51556">
    <property type="entry name" value="Metallo-dependent hydrolases"/>
    <property type="match status" value="2"/>
</dbReference>
<keyword evidence="1" id="KW-0472">Membrane</keyword>
<keyword evidence="1" id="KW-0482">Metalloprotease</keyword>
<keyword evidence="1" id="KW-0325">Glycoprotein</keyword>
<keyword evidence="1" id="KW-0224">Dipeptidase</keyword>
<comment type="subunit">
    <text evidence="1">Homodimer; disulfide-linked.</text>
</comment>
<dbReference type="GO" id="GO:0098552">
    <property type="term" value="C:side of membrane"/>
    <property type="evidence" value="ECO:0007669"/>
    <property type="project" value="UniProtKB-KW"/>
</dbReference>
<dbReference type="CDD" id="cd01301">
    <property type="entry name" value="rDP_like"/>
    <property type="match status" value="1"/>
</dbReference>
<dbReference type="AlphaFoldDB" id="A0A182JBR6"/>